<dbReference type="CDD" id="cd00077">
    <property type="entry name" value="HDc"/>
    <property type="match status" value="1"/>
</dbReference>
<dbReference type="OrthoDB" id="9802066at2"/>
<dbReference type="RefSeq" id="WP_103884419.1">
    <property type="nucleotide sequence ID" value="NZ_FNVU01000002.1"/>
</dbReference>
<accession>A0A1H5VDN0</accession>
<dbReference type="SMART" id="SM00471">
    <property type="entry name" value="HDc"/>
    <property type="match status" value="1"/>
</dbReference>
<dbReference type="InterPro" id="IPR037522">
    <property type="entry name" value="HD_GYP_dom"/>
</dbReference>
<dbReference type="InterPro" id="IPR052020">
    <property type="entry name" value="Cyclic_di-GMP/3'3'-cGAMP_PDE"/>
</dbReference>
<feature type="domain" description="HD-GYP" evidence="2">
    <location>
        <begin position="24"/>
        <end position="219"/>
    </location>
</feature>
<protein>
    <submittedName>
        <fullName evidence="3">HD domain-containing protein</fullName>
    </submittedName>
</protein>
<dbReference type="EMBL" id="FNVU01000002">
    <property type="protein sequence ID" value="SEF85343.1"/>
    <property type="molecule type" value="Genomic_DNA"/>
</dbReference>
<reference evidence="3 4" key="1">
    <citation type="submission" date="2016-10" db="EMBL/GenBank/DDBJ databases">
        <authorList>
            <person name="de Groot N.N."/>
        </authorList>
    </citation>
    <scope>NUCLEOTIDE SEQUENCE [LARGE SCALE GENOMIC DNA]</scope>
    <source>
        <strain evidence="3 4">CGMCC 4.2023</strain>
    </source>
</reference>
<dbReference type="PANTHER" id="PTHR45228">
    <property type="entry name" value="CYCLIC DI-GMP PHOSPHODIESTERASE TM_0186-RELATED"/>
    <property type="match status" value="1"/>
</dbReference>
<keyword evidence="4" id="KW-1185">Reference proteome</keyword>
<evidence type="ECO:0000259" key="2">
    <source>
        <dbReference type="PROSITE" id="PS51832"/>
    </source>
</evidence>
<dbReference type="Proteomes" id="UP000236754">
    <property type="component" value="Unassembled WGS sequence"/>
</dbReference>
<dbReference type="PANTHER" id="PTHR45228:SF4">
    <property type="entry name" value="LIPOPROTEIN"/>
    <property type="match status" value="1"/>
</dbReference>
<evidence type="ECO:0000313" key="4">
    <source>
        <dbReference type="Proteomes" id="UP000236754"/>
    </source>
</evidence>
<dbReference type="PROSITE" id="PS51831">
    <property type="entry name" value="HD"/>
    <property type="match status" value="1"/>
</dbReference>
<evidence type="ECO:0000259" key="1">
    <source>
        <dbReference type="PROSITE" id="PS51831"/>
    </source>
</evidence>
<dbReference type="InterPro" id="IPR006674">
    <property type="entry name" value="HD_domain"/>
</dbReference>
<dbReference type="AlphaFoldDB" id="A0A1H5VDN0"/>
<gene>
    <name evidence="3" type="ORF">SAMN05216223_102257</name>
</gene>
<dbReference type="PROSITE" id="PS51832">
    <property type="entry name" value="HD_GYP"/>
    <property type="match status" value="1"/>
</dbReference>
<proteinExistence type="predicted"/>
<dbReference type="SUPFAM" id="SSF109604">
    <property type="entry name" value="HD-domain/PDEase-like"/>
    <property type="match status" value="1"/>
</dbReference>
<organism evidence="3 4">
    <name type="scientific">Actinacidiphila yanglinensis</name>
    <dbReference type="NCBI Taxonomy" id="310779"/>
    <lineage>
        <taxon>Bacteria</taxon>
        <taxon>Bacillati</taxon>
        <taxon>Actinomycetota</taxon>
        <taxon>Actinomycetes</taxon>
        <taxon>Kitasatosporales</taxon>
        <taxon>Streptomycetaceae</taxon>
        <taxon>Actinacidiphila</taxon>
    </lineage>
</organism>
<dbReference type="Pfam" id="PF13487">
    <property type="entry name" value="HD_5"/>
    <property type="match status" value="1"/>
</dbReference>
<sequence length="266" mass="27785">MSPAHRRSQPPAVCWGPACARRVRQEAQQATVQALLQALELKDPYTRGHSERVGDLAALIAVELGAPAARVEAVRLGGTLHDIGKLAVPTGLLRKNGPLTDEERRVIQLHPGDGDGVLRGIAVLGEARAAVLHHHERVDGAGYPYGLSGGRIPEAARIVAVADAFDAMTSTRSYRSARPDAPALAELRRCAGTQFDPMMVEALARALAARPPAPGFSGPAAPATPEPLPTLCGATAAVEGPLLARVAAHPPTWAWLDAGAKGKGVR</sequence>
<dbReference type="InterPro" id="IPR003607">
    <property type="entry name" value="HD/PDEase_dom"/>
</dbReference>
<name>A0A1H5VDN0_9ACTN</name>
<dbReference type="Gene3D" id="1.10.3210.10">
    <property type="entry name" value="Hypothetical protein af1432"/>
    <property type="match status" value="1"/>
</dbReference>
<evidence type="ECO:0000313" key="3">
    <source>
        <dbReference type="EMBL" id="SEF85343.1"/>
    </source>
</evidence>
<feature type="domain" description="HD" evidence="1">
    <location>
        <begin position="46"/>
        <end position="168"/>
    </location>
</feature>